<name>A0A268P013_SHOCL</name>
<keyword evidence="1" id="KW-0812">Transmembrane</keyword>
<feature type="transmembrane region" description="Helical" evidence="1">
    <location>
        <begin position="103"/>
        <end position="125"/>
    </location>
</feature>
<dbReference type="PANTHER" id="PTHR37305:SF1">
    <property type="entry name" value="MEMBRANE PROTEIN"/>
    <property type="match status" value="1"/>
</dbReference>
<feature type="transmembrane region" description="Helical" evidence="1">
    <location>
        <begin position="58"/>
        <end position="82"/>
    </location>
</feature>
<evidence type="ECO:0000313" key="2">
    <source>
        <dbReference type="EMBL" id="PAE89092.1"/>
    </source>
</evidence>
<organism evidence="2 3">
    <name type="scientific">Shouchella clausii</name>
    <name type="common">Alkalihalobacillus clausii</name>
    <dbReference type="NCBI Taxonomy" id="79880"/>
    <lineage>
        <taxon>Bacteria</taxon>
        <taxon>Bacillati</taxon>
        <taxon>Bacillota</taxon>
        <taxon>Bacilli</taxon>
        <taxon>Bacillales</taxon>
        <taxon>Bacillaceae</taxon>
        <taxon>Shouchella</taxon>
    </lineage>
</organism>
<feature type="transmembrane region" description="Helical" evidence="1">
    <location>
        <begin position="188"/>
        <end position="207"/>
    </location>
</feature>
<proteinExistence type="predicted"/>
<feature type="transmembrane region" description="Helical" evidence="1">
    <location>
        <begin position="247"/>
        <end position="267"/>
    </location>
</feature>
<evidence type="ECO:0008006" key="4">
    <source>
        <dbReference type="Google" id="ProtNLM"/>
    </source>
</evidence>
<keyword evidence="1" id="KW-1133">Transmembrane helix</keyword>
<reference evidence="2 3" key="1">
    <citation type="submission" date="2017-07" db="EMBL/GenBank/DDBJ databases">
        <title>Isolation and whole genome analysis of endospore-forming bacteria from heroin.</title>
        <authorList>
            <person name="Kalinowski J."/>
            <person name="Ahrens B."/>
            <person name="Al-Dilaimi A."/>
            <person name="Winkler A."/>
            <person name="Wibberg D."/>
            <person name="Schleenbecker U."/>
            <person name="Ruckert C."/>
            <person name="Wolfel R."/>
            <person name="Grass G."/>
        </authorList>
    </citation>
    <scope>NUCLEOTIDE SEQUENCE [LARGE SCALE GENOMIC DNA]</scope>
    <source>
        <strain evidence="2 3">7539</strain>
    </source>
</reference>
<sequence>MGQLIISEFERLWSRWSIRLLVLALPLLVIVTGVYFQNHNGNISTDAVEYATALNFPILSISEHLFVTFNILLIFICAYVITEEYQQKQIKLIVLRAYSMSQIFLSKFIVMATSLFICFFLYYLASFFAGQIMFEMPERSILFVSEADVTNTEMVLYGLNYYGIAFLTSLAVLSLFCFIAIIMPSVNALLGTGICILFFSIVGPQLLEQSTAFAEGSNISYVVYASITKIQYTGISLLLSGGELSGWLIAVTSFYLLVFLGGAYLVFTRRNYYV</sequence>
<keyword evidence="1" id="KW-0472">Membrane</keyword>
<dbReference type="PANTHER" id="PTHR37305">
    <property type="entry name" value="INTEGRAL MEMBRANE PROTEIN-RELATED"/>
    <property type="match status" value="1"/>
</dbReference>
<dbReference type="Proteomes" id="UP000216207">
    <property type="component" value="Unassembled WGS sequence"/>
</dbReference>
<feature type="transmembrane region" description="Helical" evidence="1">
    <location>
        <begin position="161"/>
        <end position="181"/>
    </location>
</feature>
<protein>
    <recommendedName>
        <fullName evidence="4">ABC transporter permease</fullName>
    </recommendedName>
</protein>
<gene>
    <name evidence="2" type="ORF">CHH72_09620</name>
</gene>
<dbReference type="RefSeq" id="WP_095326497.1">
    <property type="nucleotide sequence ID" value="NZ_NPCC01000011.1"/>
</dbReference>
<accession>A0A268P013</accession>
<dbReference type="AlphaFoldDB" id="A0A268P013"/>
<dbReference type="Pfam" id="PF12730">
    <property type="entry name" value="ABC2_membrane_4"/>
    <property type="match status" value="1"/>
</dbReference>
<feature type="transmembrane region" description="Helical" evidence="1">
    <location>
        <begin position="20"/>
        <end position="38"/>
    </location>
</feature>
<evidence type="ECO:0000313" key="3">
    <source>
        <dbReference type="Proteomes" id="UP000216207"/>
    </source>
</evidence>
<comment type="caution">
    <text evidence="2">The sequence shown here is derived from an EMBL/GenBank/DDBJ whole genome shotgun (WGS) entry which is preliminary data.</text>
</comment>
<dbReference type="EMBL" id="NPCC01000011">
    <property type="protein sequence ID" value="PAE89092.1"/>
    <property type="molecule type" value="Genomic_DNA"/>
</dbReference>
<evidence type="ECO:0000256" key="1">
    <source>
        <dbReference type="SAM" id="Phobius"/>
    </source>
</evidence>